<evidence type="ECO:0000313" key="2">
    <source>
        <dbReference type="Proteomes" id="UP001295684"/>
    </source>
</evidence>
<keyword evidence="2" id="KW-1185">Reference proteome</keyword>
<sequence length="325" mass="38160">MQATNKSADLVLKYSSLSGEKYELTPQLVQETSDIFVAISLEGHEDLCISILKIDHEKSDFVHKLFNYNGCNTKIKAIFCKDIETCKEYEELQHEDILQVVPQEDCFIYSSSNSEDESTRTGTLQLEYIDIAETPLLSEYVIFYTKLHENSIKELGLERVVVIKDSIDLDEDKLSFLSSLCDSHRLNESFRKLIDEQNPAKFIRKLVISNYMTQNYGDNTPMTFEIYHDYKEENVLDYDYIELHKISKLKSISLQSFIESFNGRAKMALKNLKNKFPEENIYLKECCYDHCLIPHTREFHGKELFDEEDHLYKLEVKFYDSIFNW</sequence>
<protein>
    <submittedName>
        <fullName evidence="1">Uncharacterized protein</fullName>
    </submittedName>
</protein>
<evidence type="ECO:0000313" key="1">
    <source>
        <dbReference type="EMBL" id="CAI2373729.1"/>
    </source>
</evidence>
<dbReference type="Proteomes" id="UP001295684">
    <property type="component" value="Unassembled WGS sequence"/>
</dbReference>
<name>A0AAD2CX45_EUPCR</name>
<accession>A0AAD2CX45</accession>
<gene>
    <name evidence="1" type="ORF">ECRASSUSDP1_LOCUS15076</name>
</gene>
<proteinExistence type="predicted"/>
<reference evidence="1" key="1">
    <citation type="submission" date="2023-07" db="EMBL/GenBank/DDBJ databases">
        <authorList>
            <consortium name="AG Swart"/>
            <person name="Singh M."/>
            <person name="Singh A."/>
            <person name="Seah K."/>
            <person name="Emmerich C."/>
        </authorList>
    </citation>
    <scope>NUCLEOTIDE SEQUENCE</scope>
    <source>
        <strain evidence="1">DP1</strain>
    </source>
</reference>
<dbReference type="AlphaFoldDB" id="A0AAD2CX45"/>
<comment type="caution">
    <text evidence="1">The sequence shown here is derived from an EMBL/GenBank/DDBJ whole genome shotgun (WGS) entry which is preliminary data.</text>
</comment>
<dbReference type="EMBL" id="CAMPGE010015086">
    <property type="protein sequence ID" value="CAI2373729.1"/>
    <property type="molecule type" value="Genomic_DNA"/>
</dbReference>
<organism evidence="1 2">
    <name type="scientific">Euplotes crassus</name>
    <dbReference type="NCBI Taxonomy" id="5936"/>
    <lineage>
        <taxon>Eukaryota</taxon>
        <taxon>Sar</taxon>
        <taxon>Alveolata</taxon>
        <taxon>Ciliophora</taxon>
        <taxon>Intramacronucleata</taxon>
        <taxon>Spirotrichea</taxon>
        <taxon>Hypotrichia</taxon>
        <taxon>Euplotida</taxon>
        <taxon>Euplotidae</taxon>
        <taxon>Moneuplotes</taxon>
    </lineage>
</organism>